<reference evidence="6" key="2">
    <citation type="submission" date="2010-07" db="EMBL/GenBank/DDBJ databases">
        <authorList>
            <consortium name="The Broad Institute Genome Sequencing Platform"/>
            <consortium name="Broad Institute Genome Sequencing Center for Infectious Disease"/>
            <person name="Ma L.-J."/>
            <person name="Dead R."/>
            <person name="Young S."/>
            <person name="Zeng Q."/>
            <person name="Koehrsen M."/>
            <person name="Alvarado L."/>
            <person name="Berlin A."/>
            <person name="Chapman S.B."/>
            <person name="Chen Z."/>
            <person name="Freedman E."/>
            <person name="Gellesch M."/>
            <person name="Goldberg J."/>
            <person name="Griggs A."/>
            <person name="Gujja S."/>
            <person name="Heilman E.R."/>
            <person name="Heiman D."/>
            <person name="Hepburn T."/>
            <person name="Howarth C."/>
            <person name="Jen D."/>
            <person name="Larson L."/>
            <person name="Mehta T."/>
            <person name="Neiman D."/>
            <person name="Pearson M."/>
            <person name="Roberts A."/>
            <person name="Saif S."/>
            <person name="Shea T."/>
            <person name="Shenoy N."/>
            <person name="Sisk P."/>
            <person name="Stolte C."/>
            <person name="Sykes S."/>
            <person name="Walk T."/>
            <person name="White J."/>
            <person name="Yandava C."/>
            <person name="Haas B."/>
            <person name="Nusbaum C."/>
            <person name="Birren B."/>
        </authorList>
    </citation>
    <scope>NUCLEOTIDE SEQUENCE</scope>
    <source>
        <strain evidence="6">R3-111a-1</strain>
    </source>
</reference>
<feature type="compositionally biased region" description="Polar residues" evidence="4">
    <location>
        <begin position="690"/>
        <end position="699"/>
    </location>
</feature>
<dbReference type="EnsemblFungi" id="EJT78915">
    <property type="protein sequence ID" value="EJT78915"/>
    <property type="gene ID" value="GGTG_04007"/>
</dbReference>
<feature type="compositionally biased region" description="Low complexity" evidence="4">
    <location>
        <begin position="1132"/>
        <end position="1147"/>
    </location>
</feature>
<dbReference type="InterPro" id="IPR015943">
    <property type="entry name" value="WD40/YVTN_repeat-like_dom_sf"/>
</dbReference>
<feature type="compositionally biased region" description="Pro residues" evidence="4">
    <location>
        <begin position="1026"/>
        <end position="1041"/>
    </location>
</feature>
<reference evidence="6" key="3">
    <citation type="submission" date="2010-09" db="EMBL/GenBank/DDBJ databases">
        <title>Annotation of Gaeumannomyces graminis var. tritici R3-111a-1.</title>
        <authorList>
            <consortium name="The Broad Institute Genome Sequencing Platform"/>
            <person name="Ma L.-J."/>
            <person name="Dead R."/>
            <person name="Young S.K."/>
            <person name="Zeng Q."/>
            <person name="Gargeya S."/>
            <person name="Fitzgerald M."/>
            <person name="Haas B."/>
            <person name="Abouelleil A."/>
            <person name="Alvarado L."/>
            <person name="Arachchi H.M."/>
            <person name="Berlin A."/>
            <person name="Brown A."/>
            <person name="Chapman S.B."/>
            <person name="Chen Z."/>
            <person name="Dunbar C."/>
            <person name="Freedman E."/>
            <person name="Gearin G."/>
            <person name="Gellesch M."/>
            <person name="Goldberg J."/>
            <person name="Griggs A."/>
            <person name="Gujja S."/>
            <person name="Heiman D."/>
            <person name="Howarth C."/>
            <person name="Larson L."/>
            <person name="Lui A."/>
            <person name="MacDonald P.J.P."/>
            <person name="Mehta T."/>
            <person name="Montmayeur A."/>
            <person name="Murphy C."/>
            <person name="Neiman D."/>
            <person name="Pearson M."/>
            <person name="Priest M."/>
            <person name="Roberts A."/>
            <person name="Saif S."/>
            <person name="Shea T."/>
            <person name="Shenoy N."/>
            <person name="Sisk P."/>
            <person name="Stolte C."/>
            <person name="Sykes S."/>
            <person name="Yandava C."/>
            <person name="Wortman J."/>
            <person name="Nusbaum C."/>
            <person name="Birren B."/>
        </authorList>
    </citation>
    <scope>NUCLEOTIDE SEQUENCE</scope>
    <source>
        <strain evidence="6">R3-111a-1</strain>
    </source>
</reference>
<comment type="subcellular location">
    <subcellularLocation>
        <location evidence="1">Nucleus</location>
    </subcellularLocation>
</comment>
<feature type="compositionally biased region" description="Low complexity" evidence="4">
    <location>
        <begin position="969"/>
        <end position="1002"/>
    </location>
</feature>
<feature type="compositionally biased region" description="Gly residues" evidence="4">
    <location>
        <begin position="707"/>
        <end position="720"/>
    </location>
</feature>
<feature type="compositionally biased region" description="Low complexity" evidence="4">
    <location>
        <begin position="908"/>
        <end position="925"/>
    </location>
</feature>
<feature type="compositionally biased region" description="Acidic residues" evidence="4">
    <location>
        <begin position="1090"/>
        <end position="1112"/>
    </location>
</feature>
<evidence type="ECO:0000256" key="2">
    <source>
        <dbReference type="ARBA" id="ARBA00022448"/>
    </source>
</evidence>
<protein>
    <recommendedName>
        <fullName evidence="5">Nucleoporin Nup159/Nup146 N-terminal domain-containing protein</fullName>
    </recommendedName>
</protein>
<organism evidence="6">
    <name type="scientific">Gaeumannomyces tritici (strain R3-111a-1)</name>
    <name type="common">Wheat and barley take-all root rot fungus</name>
    <name type="synonym">Gaeumannomyces graminis var. tritici</name>
    <dbReference type="NCBI Taxonomy" id="644352"/>
    <lineage>
        <taxon>Eukaryota</taxon>
        <taxon>Fungi</taxon>
        <taxon>Dikarya</taxon>
        <taxon>Ascomycota</taxon>
        <taxon>Pezizomycotina</taxon>
        <taxon>Sordariomycetes</taxon>
        <taxon>Sordariomycetidae</taxon>
        <taxon>Magnaporthales</taxon>
        <taxon>Magnaporthaceae</taxon>
        <taxon>Gaeumannomyces</taxon>
    </lineage>
</organism>
<dbReference type="EMBL" id="GL385396">
    <property type="protein sequence ID" value="EJT78915.1"/>
    <property type="molecule type" value="Genomic_DNA"/>
</dbReference>
<feature type="compositionally biased region" description="Polar residues" evidence="4">
    <location>
        <begin position="767"/>
        <end position="782"/>
    </location>
</feature>
<keyword evidence="3" id="KW-0539">Nucleus</keyword>
<dbReference type="GO" id="GO:0017056">
    <property type="term" value="F:structural constituent of nuclear pore"/>
    <property type="evidence" value="ECO:0007669"/>
    <property type="project" value="TreeGrafter"/>
</dbReference>
<feature type="region of interest" description="Disordered" evidence="4">
    <location>
        <begin position="451"/>
        <end position="479"/>
    </location>
</feature>
<feature type="compositionally biased region" description="Polar residues" evidence="4">
    <location>
        <begin position="942"/>
        <end position="958"/>
    </location>
</feature>
<dbReference type="PANTHER" id="PTHR23193">
    <property type="entry name" value="NUCLEAR PORE COMPLEX PROTEIN NUP"/>
    <property type="match status" value="1"/>
</dbReference>
<dbReference type="GeneID" id="20344465"/>
<gene>
    <name evidence="7" type="primary">20344465</name>
    <name evidence="6" type="ORF">GGTG_04007</name>
</gene>
<dbReference type="Gene3D" id="2.130.10.10">
    <property type="entry name" value="YVTN repeat-like/Quinoprotein amine dehydrogenase"/>
    <property type="match status" value="1"/>
</dbReference>
<dbReference type="SUPFAM" id="SSF117289">
    <property type="entry name" value="Nucleoporin domain"/>
    <property type="match status" value="1"/>
</dbReference>
<feature type="region of interest" description="Disordered" evidence="4">
    <location>
        <begin position="649"/>
        <end position="1272"/>
    </location>
</feature>
<reference evidence="7" key="5">
    <citation type="submission" date="2018-04" db="UniProtKB">
        <authorList>
            <consortium name="EnsemblFungi"/>
        </authorList>
    </citation>
    <scope>IDENTIFICATION</scope>
    <source>
        <strain evidence="7">R3-111a-1</strain>
    </source>
</reference>
<dbReference type="eggNOG" id="KOG3630">
    <property type="taxonomic scope" value="Eukaryota"/>
</dbReference>
<name>J3NRV8_GAET3</name>
<feature type="compositionally biased region" description="Gly residues" evidence="4">
    <location>
        <begin position="1479"/>
        <end position="1496"/>
    </location>
</feature>
<sequence length="1635" mass="168210">MAFSGFAGASPAAGAAAQATNLEVIQTESLGFLTIAGDAKLQLTPKWTDLPSPTASLISIAPKKGLIAAAGPDAVHIATTESVRKGFEAPKPDEENEVRPFEPQAKLPLPVRISQLAFTADEQYLVISAETGGGLAVYDVQSLSQGSTQPAMEISTSGETLRALVPNPMPELAELVIAVTNNGNLLIANLKTRGLVSGPNGAVLRGGVSCAAWSTKGKQLVAGLADGSIAQIKPDGAHQADIPKPPALGDFHVASVVWLENHVFMAIHNATSDDNTSAYHVITRQQEKGAAPTFTFQKLTDPVEPYTFDKKPHHTIARLKDFPPNLQDVLLVSSTSREAIGLLTRSKTPLTSDVPAEKITNVFTTTEFADDTKRAQLPMGEDFMDTFPIGTALDLSSKAKVFKPIPTDEIEESPGPLPALWALNNEGVLAVWWIVYNDSIREGSTYPGIATAQSDAPPAATVTSPTRPGGFGSPAAASPAPGGFGSPAAAAPAFGGAPVLGAKASPWGASSTSTPSTGTAFGSTAFGGNTSGASGSTFGAPAFGSPSAIGGQAVSAFGQTSSLGGLGAAKASPWATGASSTAGAAFGQPAFGSAAGSADANKVFGSAATSSTPASGGFSAFASGGGFGALGGANSGGSIFASSKPSGSFASASQDMAMDQNTSFPPPAAKAAGGSGGAPFGSSPFVLGTTFKQDPQTAQDNEKPSTGSGGGSLFGSGFGLSLGDAAKSPPAAAPSPESKEVTMEAEKPAPAEQKPTSIFGTPVGAPAQQNPVGLFGSASNAPTEPKPSGLFGSAPTTSSLFGSNPSASKSVFGAPSGSAISNEKPKTTEAAVPPGEGDKPSNPFAPKTSAPPAQNDKPNPFAPKSPEQKDKPNTFGPALGSSDIKPSIFGNKGDTTTPPATRPGLFVGAGPFGASTTPTTTPAPSKLFGGASSVGLFGGSTKPASSTSIFGAPSQTPARKSPDIKVEPDSTTPLPPDTTSKTPFNLFDSSGSSASTTRTRGSVPASPTKVKVSDPPSFVETRTQPSPEPTAIPEEAPLPPDPIKEKSIYKLDNLPPPPGVLPAKPPPVSTSSPKLPKEEDVAEKPIPSSSDDDEGDLSELDEDEEESGDDGGEGSAGESEGSGVDVAKDLSPTATTGFPGFTPQSSFGGVGGSVFSLTPAADPPPGTRRLFGDINPPLFSQPLTTSPRSPSPVRGAVPPRVFRSESRSVSAPGMASQILGASRQPSVRGLSATARSTATAPPRRVTPDPNVEEQRKAQARKAAEESQTLSDQDDEWLQEYLNEPPQPTLHLAEFATSAGNVPEAGRTVAEQNEVLFRDINRMVDTLGLNARHLKEYILGHMGKLRQYSDSSRKSRHDLDFPDDWLLCDAEDVDQILTQELRDELEDGRVKDLESTMEACKELSRGLARLRVKEMDLKKNIAARMDPEQTSALRSLPLSAEQAAQQADLRKQFTAFSKLLVEAEESLTMLRARMATAGAGLGTGPGRKSLAGGGGAGSSHATAAPTVEQVMRTVMKMTSMVEKRSGDVDVLENQLRKLRLQGSVGPGSRDNSPFTTPQKRMSRTIFSPGALGSSVMSYNGSPGTLGPSPRKKLSGYTEPEKAQIRGRLQKRGAAIARLRGSVQRAGPNVWHMTDDD</sequence>
<dbReference type="GO" id="GO:0006405">
    <property type="term" value="P:RNA export from nucleus"/>
    <property type="evidence" value="ECO:0007669"/>
    <property type="project" value="TreeGrafter"/>
</dbReference>
<feature type="compositionally biased region" description="Basic and acidic residues" evidence="4">
    <location>
        <begin position="737"/>
        <end position="749"/>
    </location>
</feature>
<dbReference type="STRING" id="644352.J3NRV8"/>
<feature type="compositionally biased region" description="Polar residues" evidence="4">
    <location>
        <begin position="794"/>
        <end position="809"/>
    </location>
</feature>
<keyword evidence="2" id="KW-0813">Transport</keyword>
<dbReference type="GO" id="GO:0008139">
    <property type="term" value="F:nuclear localization sequence binding"/>
    <property type="evidence" value="ECO:0007669"/>
    <property type="project" value="TreeGrafter"/>
</dbReference>
<feature type="compositionally biased region" description="Basic and acidic residues" evidence="4">
    <location>
        <begin position="1252"/>
        <end position="1264"/>
    </location>
</feature>
<evidence type="ECO:0000313" key="8">
    <source>
        <dbReference type="Proteomes" id="UP000006039"/>
    </source>
</evidence>
<dbReference type="PANTHER" id="PTHR23193:SF23">
    <property type="entry name" value="NUCLEAR PORE COMPLEX PROTEIN NUP153"/>
    <property type="match status" value="1"/>
</dbReference>
<feature type="domain" description="Nucleoporin Nup159/Nup146 N-terminal" evidence="5">
    <location>
        <begin position="51"/>
        <end position="429"/>
    </location>
</feature>
<accession>J3NRV8</accession>
<feature type="compositionally biased region" description="Low complexity" evidence="4">
    <location>
        <begin position="1232"/>
        <end position="1249"/>
    </location>
</feature>
<reference evidence="7" key="4">
    <citation type="journal article" date="2015" name="G3 (Bethesda)">
        <title>Genome sequences of three phytopathogenic species of the Magnaporthaceae family of fungi.</title>
        <authorList>
            <person name="Okagaki L.H."/>
            <person name="Nunes C.C."/>
            <person name="Sailsbery J."/>
            <person name="Clay B."/>
            <person name="Brown D."/>
            <person name="John T."/>
            <person name="Oh Y."/>
            <person name="Young N."/>
            <person name="Fitzgerald M."/>
            <person name="Haas B.J."/>
            <person name="Zeng Q."/>
            <person name="Young S."/>
            <person name="Adiconis X."/>
            <person name="Fan L."/>
            <person name="Levin J.Z."/>
            <person name="Mitchell T.K."/>
            <person name="Okubara P.A."/>
            <person name="Farman M.L."/>
            <person name="Kohn L.M."/>
            <person name="Birren B."/>
            <person name="Ma L.-J."/>
            <person name="Dean R.A."/>
        </authorList>
    </citation>
    <scope>NUCLEOTIDE SEQUENCE</scope>
    <source>
        <strain evidence="7">R3-111a-1</strain>
    </source>
</reference>
<evidence type="ECO:0000256" key="3">
    <source>
        <dbReference type="ARBA" id="ARBA00023242"/>
    </source>
</evidence>
<keyword evidence="8" id="KW-1185">Reference proteome</keyword>
<dbReference type="RefSeq" id="XP_009220059.1">
    <property type="nucleotide sequence ID" value="XM_009221795.1"/>
</dbReference>
<proteinExistence type="predicted"/>
<feature type="compositionally biased region" description="Pro residues" evidence="4">
    <location>
        <begin position="1054"/>
        <end position="1068"/>
    </location>
</feature>
<dbReference type="VEuPathDB" id="FungiDB:GGTG_04007"/>
<dbReference type="InterPro" id="IPR026054">
    <property type="entry name" value="Nucleoporin"/>
</dbReference>
<dbReference type="OrthoDB" id="248320at2759"/>
<dbReference type="FunFam" id="2.130.10.10:FF:000645">
    <property type="entry name" value="Putative nuclear pore complex subunit Nup159"/>
    <property type="match status" value="1"/>
</dbReference>
<feature type="region of interest" description="Disordered" evidence="4">
    <location>
        <begin position="1479"/>
        <end position="1501"/>
    </location>
</feature>
<evidence type="ECO:0000313" key="7">
    <source>
        <dbReference type="EnsemblFungi" id="EJT78915"/>
    </source>
</evidence>
<reference evidence="8" key="1">
    <citation type="submission" date="2010-07" db="EMBL/GenBank/DDBJ databases">
        <title>The genome sequence of Gaeumannomyces graminis var. tritici strain R3-111a-1.</title>
        <authorList>
            <consortium name="The Broad Institute Genome Sequencing Platform"/>
            <person name="Ma L.-J."/>
            <person name="Dead R."/>
            <person name="Young S."/>
            <person name="Zeng Q."/>
            <person name="Koehrsen M."/>
            <person name="Alvarado L."/>
            <person name="Berlin A."/>
            <person name="Chapman S.B."/>
            <person name="Chen Z."/>
            <person name="Freedman E."/>
            <person name="Gellesch M."/>
            <person name="Goldberg J."/>
            <person name="Griggs A."/>
            <person name="Gujja S."/>
            <person name="Heilman E.R."/>
            <person name="Heiman D."/>
            <person name="Hepburn T."/>
            <person name="Howarth C."/>
            <person name="Jen D."/>
            <person name="Larson L."/>
            <person name="Mehta T."/>
            <person name="Neiman D."/>
            <person name="Pearson M."/>
            <person name="Roberts A."/>
            <person name="Saif S."/>
            <person name="Shea T."/>
            <person name="Shenoy N."/>
            <person name="Sisk P."/>
            <person name="Stolte C."/>
            <person name="Sykes S."/>
            <person name="Walk T."/>
            <person name="White J."/>
            <person name="Yandava C."/>
            <person name="Haas B."/>
            <person name="Nusbaum C."/>
            <person name="Birren B."/>
        </authorList>
    </citation>
    <scope>NUCLEOTIDE SEQUENCE [LARGE SCALE GENOMIC DNA]</scope>
    <source>
        <strain evidence="8">R3-111a-1</strain>
    </source>
</reference>
<dbReference type="GO" id="GO:0006606">
    <property type="term" value="P:protein import into nucleus"/>
    <property type="evidence" value="ECO:0007669"/>
    <property type="project" value="TreeGrafter"/>
</dbReference>
<feature type="compositionally biased region" description="Low complexity" evidence="4">
    <location>
        <begin position="721"/>
        <end position="736"/>
    </location>
</feature>
<evidence type="ECO:0000256" key="1">
    <source>
        <dbReference type="ARBA" id="ARBA00004123"/>
    </source>
</evidence>
<dbReference type="Proteomes" id="UP000006039">
    <property type="component" value="Unassembled WGS sequence"/>
</dbReference>
<evidence type="ECO:0000313" key="6">
    <source>
        <dbReference type="EMBL" id="EJT78915.1"/>
    </source>
</evidence>
<dbReference type="Pfam" id="PF16755">
    <property type="entry name" value="Beta-prop_NUP159_NUP214"/>
    <property type="match status" value="1"/>
</dbReference>
<feature type="region of interest" description="Disordered" evidence="4">
    <location>
        <begin position="1579"/>
        <end position="1605"/>
    </location>
</feature>
<evidence type="ECO:0000259" key="5">
    <source>
        <dbReference type="Pfam" id="PF16755"/>
    </source>
</evidence>
<evidence type="ECO:0000256" key="4">
    <source>
        <dbReference type="SAM" id="MobiDB-lite"/>
    </source>
</evidence>
<dbReference type="GO" id="GO:0005643">
    <property type="term" value="C:nuclear pore"/>
    <property type="evidence" value="ECO:0007669"/>
    <property type="project" value="TreeGrafter"/>
</dbReference>
<dbReference type="InterPro" id="IPR039462">
    <property type="entry name" value="Nup159/Nup146_N"/>
</dbReference>